<dbReference type="InterPro" id="IPR029030">
    <property type="entry name" value="Caspase-like_dom_sf"/>
</dbReference>
<dbReference type="GO" id="GO:0004197">
    <property type="term" value="F:cysteine-type endopeptidase activity"/>
    <property type="evidence" value="ECO:0007669"/>
    <property type="project" value="InterPro"/>
</dbReference>
<comment type="caution">
    <text evidence="3">The sequence shown here is derived from an EMBL/GenBank/DDBJ whole genome shotgun (WGS) entry which is preliminary data.</text>
</comment>
<dbReference type="PANTHER" id="PTHR47901">
    <property type="entry name" value="CASPASE RECRUITMENT DOMAIN-CONTAINING PROTEIN 18"/>
    <property type="match status" value="1"/>
</dbReference>
<dbReference type="GO" id="GO:0072557">
    <property type="term" value="C:IPAF inflammasome complex"/>
    <property type="evidence" value="ECO:0007669"/>
    <property type="project" value="TreeGrafter"/>
</dbReference>
<organism evidence="3 4">
    <name type="scientific">Oopsacas minuta</name>
    <dbReference type="NCBI Taxonomy" id="111878"/>
    <lineage>
        <taxon>Eukaryota</taxon>
        <taxon>Metazoa</taxon>
        <taxon>Porifera</taxon>
        <taxon>Hexactinellida</taxon>
        <taxon>Hexasterophora</taxon>
        <taxon>Lyssacinosida</taxon>
        <taxon>Leucopsacidae</taxon>
        <taxon>Oopsacas</taxon>
    </lineage>
</organism>
<dbReference type="PRINTS" id="PR00376">
    <property type="entry name" value="IL1BCENZYME"/>
</dbReference>
<evidence type="ECO:0000313" key="4">
    <source>
        <dbReference type="Proteomes" id="UP001165289"/>
    </source>
</evidence>
<reference evidence="3 4" key="1">
    <citation type="journal article" date="2023" name="BMC Biol.">
        <title>The compact genome of the sponge Oopsacas minuta (Hexactinellida) is lacking key metazoan core genes.</title>
        <authorList>
            <person name="Santini S."/>
            <person name="Schenkelaars Q."/>
            <person name="Jourda C."/>
            <person name="Duchesne M."/>
            <person name="Belahbib H."/>
            <person name="Rocher C."/>
            <person name="Selva M."/>
            <person name="Riesgo A."/>
            <person name="Vervoort M."/>
            <person name="Leys S.P."/>
            <person name="Kodjabachian L."/>
            <person name="Le Bivic A."/>
            <person name="Borchiellini C."/>
            <person name="Claverie J.M."/>
            <person name="Renard E."/>
        </authorList>
    </citation>
    <scope>NUCLEOTIDE SEQUENCE [LARGE SCALE GENOMIC DNA]</scope>
    <source>
        <strain evidence="3">SPO-2</strain>
    </source>
</reference>
<dbReference type="PROSITE" id="PS50208">
    <property type="entry name" value="CASPASE_P20"/>
    <property type="match status" value="1"/>
</dbReference>
<dbReference type="Proteomes" id="UP001165289">
    <property type="component" value="Unassembled WGS sequence"/>
</dbReference>
<keyword evidence="4" id="KW-1185">Reference proteome</keyword>
<dbReference type="InterPro" id="IPR015917">
    <property type="entry name" value="Pept_C14A"/>
</dbReference>
<protein>
    <recommendedName>
        <fullName evidence="2">Caspase family p20 domain-containing protein</fullName>
    </recommendedName>
</protein>
<name>A0AAV7JPD0_9METZ</name>
<dbReference type="Pfam" id="PF00656">
    <property type="entry name" value="Peptidase_C14"/>
    <property type="match status" value="1"/>
</dbReference>
<evidence type="ECO:0000256" key="1">
    <source>
        <dbReference type="ARBA" id="ARBA00010134"/>
    </source>
</evidence>
<evidence type="ECO:0000313" key="3">
    <source>
        <dbReference type="EMBL" id="KAI6650389.1"/>
    </source>
</evidence>
<proteinExistence type="inferred from homology"/>
<dbReference type="SUPFAM" id="SSF52129">
    <property type="entry name" value="Caspase-like"/>
    <property type="match status" value="1"/>
</dbReference>
<dbReference type="InterPro" id="IPR001309">
    <property type="entry name" value="Pept_C14_p20"/>
</dbReference>
<dbReference type="AlphaFoldDB" id="A0AAV7JPD0"/>
<dbReference type="GO" id="GO:0072559">
    <property type="term" value="C:NLRP3 inflammasome complex"/>
    <property type="evidence" value="ECO:0007669"/>
    <property type="project" value="TreeGrafter"/>
</dbReference>
<accession>A0AAV7JPD0</accession>
<evidence type="ECO:0000259" key="2">
    <source>
        <dbReference type="PROSITE" id="PS50208"/>
    </source>
</evidence>
<feature type="domain" description="Caspase family p20" evidence="2">
    <location>
        <begin position="18"/>
        <end position="172"/>
    </location>
</feature>
<dbReference type="InterPro" id="IPR011600">
    <property type="entry name" value="Pept_C14_caspase"/>
</dbReference>
<dbReference type="GO" id="GO:0097169">
    <property type="term" value="C:AIM2 inflammasome complex"/>
    <property type="evidence" value="ECO:0007669"/>
    <property type="project" value="TreeGrafter"/>
</dbReference>
<dbReference type="Gene3D" id="3.40.50.1460">
    <property type="match status" value="1"/>
</dbReference>
<dbReference type="SMART" id="SM00115">
    <property type="entry name" value="CASc"/>
    <property type="match status" value="1"/>
</dbReference>
<dbReference type="InterPro" id="IPR002398">
    <property type="entry name" value="Pept_C14"/>
</dbReference>
<dbReference type="EMBL" id="JAKMXF010000311">
    <property type="protein sequence ID" value="KAI6650389.1"/>
    <property type="molecule type" value="Genomic_DNA"/>
</dbReference>
<dbReference type="PANTHER" id="PTHR47901:SF3">
    <property type="entry name" value="CASPASE-1"/>
    <property type="match status" value="1"/>
</dbReference>
<comment type="similarity">
    <text evidence="1">Belongs to the peptidase C14A family.</text>
</comment>
<gene>
    <name evidence="3" type="ORF">LOD99_5826</name>
</gene>
<sequence>MAAKPVREEWYEIYETRPIGYGIIVANKFENTEHARNGTAAEIVLMTEIFTKLGFEPIIFGEVTKEEFIEKMRNIRNDEKLNKHNIIALAIFSHGYRGYIYFPKLHVIQGIQEFVAPATQEQIGQSHDLPQSQKCDQTCDSLSVDKIKNSISCPSMKDKPKLIILNACRGPQADAELYLPPTHKFILYSTKDEVLSSKFQYGSHGDISPFLRMLYKSVSELGSYDDFRKIDEKINKHYQELPEMKPYKSEQAEMVIEEKATSHKLCLKTYSSLANMDELLNKSVQKVQIQKEKKQIIKEIKSVTSIAYNPKQSCYYICDLLQSKLFTITKNFDVSPLELEPPLKSPRYIECIDAGSKLIISHELGLSMVKLRGTKIDNKHEKLGKDITYISPCIAQDKKGILYILNRFGNEENHQRQITSWHFTDNNKFHEGIVELRIEREHNYSPIITDMNFRTDHILILAYLPSPCLLTYIISKGLNEISKAFVHQFKIDLEPCFIASTSSYTLLSSPKTGIVKLPQRTENLVGQKGIKNTNAVYIHEDGDAIITEINGNECILHKWKGLADVVD</sequence>
<dbReference type="GO" id="GO:0006508">
    <property type="term" value="P:proteolysis"/>
    <property type="evidence" value="ECO:0007669"/>
    <property type="project" value="InterPro"/>
</dbReference>